<name>A0A0E9UML9_ANGAN</name>
<dbReference type="EMBL" id="GBXM01042364">
    <property type="protein sequence ID" value="JAH66213.1"/>
    <property type="molecule type" value="Transcribed_RNA"/>
</dbReference>
<protein>
    <submittedName>
        <fullName evidence="1">Uncharacterized protein</fullName>
    </submittedName>
</protein>
<proteinExistence type="predicted"/>
<sequence>MTHNRLCYRIIPALQVTTGRAHTKLH</sequence>
<reference evidence="1" key="1">
    <citation type="submission" date="2014-11" db="EMBL/GenBank/DDBJ databases">
        <authorList>
            <person name="Amaro Gonzalez C."/>
        </authorList>
    </citation>
    <scope>NUCLEOTIDE SEQUENCE</scope>
</reference>
<reference evidence="1" key="2">
    <citation type="journal article" date="2015" name="Fish Shellfish Immunol.">
        <title>Early steps in the European eel (Anguilla anguilla)-Vibrio vulnificus interaction in the gills: Role of the RtxA13 toxin.</title>
        <authorList>
            <person name="Callol A."/>
            <person name="Pajuelo D."/>
            <person name="Ebbesson L."/>
            <person name="Teles M."/>
            <person name="MacKenzie S."/>
            <person name="Amaro C."/>
        </authorList>
    </citation>
    <scope>NUCLEOTIDE SEQUENCE</scope>
</reference>
<evidence type="ECO:0000313" key="1">
    <source>
        <dbReference type="EMBL" id="JAH66213.1"/>
    </source>
</evidence>
<dbReference type="AlphaFoldDB" id="A0A0E9UML9"/>
<accession>A0A0E9UML9</accession>
<organism evidence="1">
    <name type="scientific">Anguilla anguilla</name>
    <name type="common">European freshwater eel</name>
    <name type="synonym">Muraena anguilla</name>
    <dbReference type="NCBI Taxonomy" id="7936"/>
    <lineage>
        <taxon>Eukaryota</taxon>
        <taxon>Metazoa</taxon>
        <taxon>Chordata</taxon>
        <taxon>Craniata</taxon>
        <taxon>Vertebrata</taxon>
        <taxon>Euteleostomi</taxon>
        <taxon>Actinopterygii</taxon>
        <taxon>Neopterygii</taxon>
        <taxon>Teleostei</taxon>
        <taxon>Anguilliformes</taxon>
        <taxon>Anguillidae</taxon>
        <taxon>Anguilla</taxon>
    </lineage>
</organism>